<evidence type="ECO:0000313" key="11">
    <source>
        <dbReference type="Proteomes" id="UP001209878"/>
    </source>
</evidence>
<keyword evidence="5 8" id="KW-0472">Membrane</keyword>
<protein>
    <recommendedName>
        <fullName evidence="9">G-protein coupled receptors family 1 profile domain-containing protein</fullName>
    </recommendedName>
</protein>
<feature type="transmembrane region" description="Helical" evidence="8">
    <location>
        <begin position="137"/>
        <end position="155"/>
    </location>
</feature>
<evidence type="ECO:0000256" key="1">
    <source>
        <dbReference type="ARBA" id="ARBA00004141"/>
    </source>
</evidence>
<organism evidence="10 11">
    <name type="scientific">Ridgeia piscesae</name>
    <name type="common">Tubeworm</name>
    <dbReference type="NCBI Taxonomy" id="27915"/>
    <lineage>
        <taxon>Eukaryota</taxon>
        <taxon>Metazoa</taxon>
        <taxon>Spiralia</taxon>
        <taxon>Lophotrochozoa</taxon>
        <taxon>Annelida</taxon>
        <taxon>Polychaeta</taxon>
        <taxon>Sedentaria</taxon>
        <taxon>Canalipalpata</taxon>
        <taxon>Sabellida</taxon>
        <taxon>Siboglinidae</taxon>
        <taxon>Ridgeia</taxon>
    </lineage>
</organism>
<proteinExistence type="predicted"/>
<evidence type="ECO:0000259" key="9">
    <source>
        <dbReference type="PROSITE" id="PS50262"/>
    </source>
</evidence>
<evidence type="ECO:0000313" key="10">
    <source>
        <dbReference type="EMBL" id="KAK2185511.1"/>
    </source>
</evidence>
<keyword evidence="11" id="KW-1185">Reference proteome</keyword>
<evidence type="ECO:0000256" key="6">
    <source>
        <dbReference type="ARBA" id="ARBA00023170"/>
    </source>
</evidence>
<dbReference type="PRINTS" id="PR00237">
    <property type="entry name" value="GPCRRHODOPSN"/>
</dbReference>
<keyword evidence="3 8" id="KW-1133">Transmembrane helix</keyword>
<evidence type="ECO:0000256" key="3">
    <source>
        <dbReference type="ARBA" id="ARBA00022989"/>
    </source>
</evidence>
<dbReference type="Proteomes" id="UP001209878">
    <property type="component" value="Unassembled WGS sequence"/>
</dbReference>
<dbReference type="InterPro" id="IPR017452">
    <property type="entry name" value="GPCR_Rhodpsn_7TM"/>
</dbReference>
<dbReference type="InterPro" id="IPR000276">
    <property type="entry name" value="GPCR_Rhodpsn"/>
</dbReference>
<sequence>MFANVDAFVYDGLQNFSYTVLPFNVSGNDSADDYDYDYDYDDSLSSVLLWELVPVCIAYGLTFMLGVTGNVLVVVSIVRSRAMQTVTNVFLVSLASADLMLVLLCVPIKVRNKERQGIGLLPLPWQNMERMDTRTSLSLSVCRLFFCLFFLSFYLCPRVCLYVCVSMCLCVCMSVCLCVCLSVYLCICVSVYLCICVSVYLCICVSVSVYMCI</sequence>
<comment type="subcellular location">
    <subcellularLocation>
        <location evidence="1">Membrane</location>
        <topology evidence="1">Multi-pass membrane protein</topology>
    </subcellularLocation>
</comment>
<keyword evidence="6" id="KW-0675">Receptor</keyword>
<keyword evidence="2 8" id="KW-0812">Transmembrane</keyword>
<feature type="transmembrane region" description="Helical" evidence="8">
    <location>
        <begin position="162"/>
        <end position="184"/>
    </location>
</feature>
<keyword evidence="4" id="KW-0297">G-protein coupled receptor</keyword>
<dbReference type="PANTHER" id="PTHR45695">
    <property type="entry name" value="LEUCOKININ RECEPTOR-RELATED"/>
    <property type="match status" value="1"/>
</dbReference>
<accession>A0AAD9UDP5</accession>
<name>A0AAD9UDP5_RIDPI</name>
<feature type="transmembrane region" description="Helical" evidence="8">
    <location>
        <begin position="52"/>
        <end position="77"/>
    </location>
</feature>
<feature type="transmembrane region" description="Helical" evidence="8">
    <location>
        <begin position="89"/>
        <end position="110"/>
    </location>
</feature>
<dbReference type="AlphaFoldDB" id="A0AAD9UDP5"/>
<evidence type="ECO:0000256" key="2">
    <source>
        <dbReference type="ARBA" id="ARBA00022692"/>
    </source>
</evidence>
<feature type="domain" description="G-protein coupled receptors family 1 profile" evidence="9">
    <location>
        <begin position="69"/>
        <end position="108"/>
    </location>
</feature>
<evidence type="ECO:0000256" key="8">
    <source>
        <dbReference type="SAM" id="Phobius"/>
    </source>
</evidence>
<keyword evidence="7" id="KW-0807">Transducer</keyword>
<dbReference type="EMBL" id="JAODUO010000232">
    <property type="protein sequence ID" value="KAK2185511.1"/>
    <property type="molecule type" value="Genomic_DNA"/>
</dbReference>
<dbReference type="SUPFAM" id="SSF81321">
    <property type="entry name" value="Family A G protein-coupled receptor-like"/>
    <property type="match status" value="1"/>
</dbReference>
<dbReference type="PANTHER" id="PTHR45695:SF15">
    <property type="entry name" value="OPSIN RH2"/>
    <property type="match status" value="1"/>
</dbReference>
<evidence type="ECO:0000256" key="4">
    <source>
        <dbReference type="ARBA" id="ARBA00023040"/>
    </source>
</evidence>
<comment type="caution">
    <text evidence="10">The sequence shown here is derived from an EMBL/GenBank/DDBJ whole genome shotgun (WGS) entry which is preliminary data.</text>
</comment>
<dbReference type="GO" id="GO:0005886">
    <property type="term" value="C:plasma membrane"/>
    <property type="evidence" value="ECO:0007669"/>
    <property type="project" value="TreeGrafter"/>
</dbReference>
<evidence type="ECO:0000256" key="7">
    <source>
        <dbReference type="ARBA" id="ARBA00023224"/>
    </source>
</evidence>
<gene>
    <name evidence="10" type="ORF">NP493_232g02001</name>
</gene>
<feature type="transmembrane region" description="Helical" evidence="8">
    <location>
        <begin position="190"/>
        <end position="212"/>
    </location>
</feature>
<evidence type="ECO:0000256" key="5">
    <source>
        <dbReference type="ARBA" id="ARBA00023136"/>
    </source>
</evidence>
<dbReference type="PROSITE" id="PS50262">
    <property type="entry name" value="G_PROTEIN_RECEP_F1_2"/>
    <property type="match status" value="1"/>
</dbReference>
<dbReference type="Gene3D" id="1.20.1070.10">
    <property type="entry name" value="Rhodopsin 7-helix transmembrane proteins"/>
    <property type="match status" value="1"/>
</dbReference>
<dbReference type="GO" id="GO:0004930">
    <property type="term" value="F:G protein-coupled receptor activity"/>
    <property type="evidence" value="ECO:0007669"/>
    <property type="project" value="UniProtKB-KW"/>
</dbReference>
<reference evidence="10" key="1">
    <citation type="journal article" date="2023" name="Mol. Biol. Evol.">
        <title>Third-Generation Sequencing Reveals the Adaptive Role of the Epigenome in Three Deep-Sea Polychaetes.</title>
        <authorList>
            <person name="Perez M."/>
            <person name="Aroh O."/>
            <person name="Sun Y."/>
            <person name="Lan Y."/>
            <person name="Juniper S.K."/>
            <person name="Young C.R."/>
            <person name="Angers B."/>
            <person name="Qian P.Y."/>
        </authorList>
    </citation>
    <scope>NUCLEOTIDE SEQUENCE</scope>
    <source>
        <strain evidence="10">R07B-5</strain>
    </source>
</reference>